<protein>
    <recommendedName>
        <fullName evidence="10">Fluoride-specific ion channel FluC</fullName>
    </recommendedName>
</protein>
<comment type="caution">
    <text evidence="10">Lacks conserved residue(s) required for the propagation of feature annotation.</text>
</comment>
<dbReference type="GO" id="GO:0140114">
    <property type="term" value="P:cellular detoxification of fluoride"/>
    <property type="evidence" value="ECO:0007669"/>
    <property type="project" value="UniProtKB-UniRule"/>
</dbReference>
<dbReference type="HAMAP" id="MF_00454">
    <property type="entry name" value="FluC"/>
    <property type="match status" value="1"/>
</dbReference>
<comment type="subcellular location">
    <subcellularLocation>
        <location evidence="1 10">Cell membrane</location>
        <topology evidence="1 10">Multi-pass membrane protein</topology>
    </subcellularLocation>
</comment>
<evidence type="ECO:0000256" key="8">
    <source>
        <dbReference type="ARBA" id="ARBA00035585"/>
    </source>
</evidence>
<evidence type="ECO:0000256" key="4">
    <source>
        <dbReference type="ARBA" id="ARBA00022989"/>
    </source>
</evidence>
<dbReference type="OrthoDB" id="5148600at2"/>
<dbReference type="GO" id="GO:0046872">
    <property type="term" value="F:metal ion binding"/>
    <property type="evidence" value="ECO:0007669"/>
    <property type="project" value="UniProtKB-KW"/>
</dbReference>
<evidence type="ECO:0000313" key="12">
    <source>
        <dbReference type="Proteomes" id="UP000030466"/>
    </source>
</evidence>
<comment type="catalytic activity">
    <reaction evidence="8">
        <text>fluoride(in) = fluoride(out)</text>
        <dbReference type="Rhea" id="RHEA:76159"/>
        <dbReference type="ChEBI" id="CHEBI:17051"/>
    </reaction>
    <physiologicalReaction direction="left-to-right" evidence="8">
        <dbReference type="Rhea" id="RHEA:76160"/>
    </physiologicalReaction>
</comment>
<organism evidence="11 12">
    <name type="scientific">Kocuria rosea subsp. polaris</name>
    <dbReference type="NCBI Taxonomy" id="136273"/>
    <lineage>
        <taxon>Bacteria</taxon>
        <taxon>Bacillati</taxon>
        <taxon>Actinomycetota</taxon>
        <taxon>Actinomycetes</taxon>
        <taxon>Micrococcales</taxon>
        <taxon>Micrococcaceae</taxon>
        <taxon>Kocuria</taxon>
    </lineage>
</organism>
<feature type="transmembrane region" description="Helical" evidence="10">
    <location>
        <begin position="97"/>
        <end position="120"/>
    </location>
</feature>
<feature type="binding site" evidence="10">
    <location>
        <position position="76"/>
    </location>
    <ligand>
        <name>Na(+)</name>
        <dbReference type="ChEBI" id="CHEBI:29101"/>
        <note>structural</note>
    </ligand>
</feature>
<keyword evidence="5 10" id="KW-0472">Membrane</keyword>
<comment type="caution">
    <text evidence="11">The sequence shown here is derived from an EMBL/GenBank/DDBJ whole genome shotgun (WGS) entry which is preliminary data.</text>
</comment>
<evidence type="ECO:0000256" key="7">
    <source>
        <dbReference type="ARBA" id="ARBA00035120"/>
    </source>
</evidence>
<keyword evidence="4 10" id="KW-1133">Transmembrane helix</keyword>
<sequence length="123" mass="12081">MTALLICLLGGLGAMARFAVDGTVRQRWGTSFPAGTVVVNVSGSFLAGLLSGAALAGVLGGPAASVAVIGFCGGYTTFSTAMADTVRLVRDGRTLRAVLNAAGTGALTVLAVLTGLAATAPLR</sequence>
<evidence type="ECO:0000256" key="6">
    <source>
        <dbReference type="ARBA" id="ARBA00023303"/>
    </source>
</evidence>
<feature type="transmembrane region" description="Helical" evidence="10">
    <location>
        <begin position="43"/>
        <end position="76"/>
    </location>
</feature>
<keyword evidence="10" id="KW-0479">Metal-binding</keyword>
<dbReference type="PANTHER" id="PTHR28259">
    <property type="entry name" value="FLUORIDE EXPORT PROTEIN 1-RELATED"/>
    <property type="match status" value="1"/>
</dbReference>
<dbReference type="EMBL" id="JSUH01000001">
    <property type="protein sequence ID" value="KHD98933.1"/>
    <property type="molecule type" value="Genomic_DNA"/>
</dbReference>
<evidence type="ECO:0000256" key="3">
    <source>
        <dbReference type="ARBA" id="ARBA00022692"/>
    </source>
</evidence>
<keyword evidence="3 10" id="KW-0812">Transmembrane</keyword>
<evidence type="ECO:0000313" key="11">
    <source>
        <dbReference type="EMBL" id="KHD98933.1"/>
    </source>
</evidence>
<evidence type="ECO:0000256" key="10">
    <source>
        <dbReference type="HAMAP-Rule" id="MF_00454"/>
    </source>
</evidence>
<dbReference type="GO" id="GO:0062054">
    <property type="term" value="F:fluoride channel activity"/>
    <property type="evidence" value="ECO:0007669"/>
    <property type="project" value="UniProtKB-UniRule"/>
</dbReference>
<gene>
    <name evidence="10" type="primary">fluC</name>
    <name evidence="10" type="synonym">crcB</name>
    <name evidence="11" type="ORF">GY22_00810</name>
</gene>
<reference evidence="11 12" key="1">
    <citation type="journal article" date="2003" name="Int. J. Syst. Evol. Microbiol.">
        <title>Kocuria polaris sp. nov., an orange-pigmented psychrophilic bacterium isolated from an Antarctic cyanobacterial mat sample.</title>
        <authorList>
            <person name="Reddy G.S."/>
            <person name="Prakash J.S."/>
            <person name="Prabahar V."/>
            <person name="Matsumoto G.I."/>
            <person name="Stackebrandt E."/>
            <person name="Shivaji S."/>
        </authorList>
    </citation>
    <scope>NUCLEOTIDE SEQUENCE [LARGE SCALE GENOMIC DNA]</scope>
    <source>
        <strain evidence="11 12">CMS 76or</strain>
    </source>
</reference>
<dbReference type="AlphaFoldDB" id="A0A0A6VXG4"/>
<evidence type="ECO:0000256" key="9">
    <source>
        <dbReference type="ARBA" id="ARBA00049940"/>
    </source>
</evidence>
<evidence type="ECO:0000256" key="2">
    <source>
        <dbReference type="ARBA" id="ARBA00022475"/>
    </source>
</evidence>
<keyword evidence="6 10" id="KW-0407">Ion channel</keyword>
<evidence type="ECO:0000256" key="1">
    <source>
        <dbReference type="ARBA" id="ARBA00004651"/>
    </source>
</evidence>
<dbReference type="RefSeq" id="WP_035923369.1">
    <property type="nucleotide sequence ID" value="NZ_JSUH01000001.1"/>
</dbReference>
<name>A0A0A6VXG4_KOCRO</name>
<proteinExistence type="inferred from homology"/>
<dbReference type="GO" id="GO:0005886">
    <property type="term" value="C:plasma membrane"/>
    <property type="evidence" value="ECO:0007669"/>
    <property type="project" value="UniProtKB-SubCell"/>
</dbReference>
<evidence type="ECO:0000256" key="5">
    <source>
        <dbReference type="ARBA" id="ARBA00023136"/>
    </source>
</evidence>
<comment type="similarity">
    <text evidence="7 10">Belongs to the fluoride channel Fluc/FEX (TC 1.A.43) family.</text>
</comment>
<accession>A0A0A6VXG4</accession>
<dbReference type="InterPro" id="IPR003691">
    <property type="entry name" value="FluC"/>
</dbReference>
<keyword evidence="12" id="KW-1185">Reference proteome</keyword>
<comment type="activity regulation">
    <text evidence="10">Na(+) is not transported, but it plays an essential structural role and its presence is essential for fluoride channel function.</text>
</comment>
<keyword evidence="2 10" id="KW-1003">Cell membrane</keyword>
<keyword evidence="10" id="KW-0406">Ion transport</keyword>
<keyword evidence="10" id="KW-0813">Transport</keyword>
<keyword evidence="10" id="KW-0915">Sodium</keyword>
<dbReference type="Pfam" id="PF02537">
    <property type="entry name" value="CRCB"/>
    <property type="match status" value="1"/>
</dbReference>
<comment type="function">
    <text evidence="9 10">Fluoride-specific ion channel. Important for reducing fluoride concentration in the cell, thus reducing its toxicity.</text>
</comment>
<dbReference type="PANTHER" id="PTHR28259:SF1">
    <property type="entry name" value="FLUORIDE EXPORT PROTEIN 1-RELATED"/>
    <property type="match status" value="1"/>
</dbReference>
<dbReference type="Proteomes" id="UP000030466">
    <property type="component" value="Unassembled WGS sequence"/>
</dbReference>
<feature type="binding site" evidence="10">
    <location>
        <position position="73"/>
    </location>
    <ligand>
        <name>Na(+)</name>
        <dbReference type="ChEBI" id="CHEBI:29101"/>
        <note>structural</note>
    </ligand>
</feature>